<evidence type="ECO:0000256" key="8">
    <source>
        <dbReference type="ARBA" id="ARBA00025961"/>
    </source>
</evidence>
<dbReference type="GO" id="GO:0016592">
    <property type="term" value="C:mediator complex"/>
    <property type="evidence" value="ECO:0000318"/>
    <property type="project" value="GO_Central"/>
</dbReference>
<evidence type="ECO:0000256" key="9">
    <source>
        <dbReference type="ARBA" id="ARBA00032011"/>
    </source>
</evidence>
<evidence type="ECO:0000256" key="2">
    <source>
        <dbReference type="ARBA" id="ARBA00008186"/>
    </source>
</evidence>
<keyword evidence="7 10" id="KW-0539">Nucleus</keyword>
<dbReference type="Gene3D" id="1.10.287.3490">
    <property type="match status" value="1"/>
</dbReference>
<evidence type="ECO:0000256" key="3">
    <source>
        <dbReference type="ARBA" id="ARBA00019621"/>
    </source>
</evidence>
<comment type="function">
    <text evidence="10">Component of the Mediator complex, a coactivator involved in the regulated transcription of nearly all RNA polymerase II-dependent genes. Mediator functions as a bridge to convey information from gene-specific regulatory proteins to the basal RNA polymerase II transcription machinery. Mediator is recruited to promoters by direct interactions with regulatory proteins and serves as a scaffold for the assembly of a functional pre-initiation complex with RNA polymerase II and the general transcription factors.</text>
</comment>
<gene>
    <name evidence="10 12 14" type="primary">MED11</name>
</gene>
<dbReference type="PANTHER" id="PTHR22890">
    <property type="entry name" value="MEDIATOR OF RNA POLYMERASE II TRANSCRIPTION SUBUNIT 11"/>
    <property type="match status" value="1"/>
</dbReference>
<dbReference type="FunFam" id="1.10.287.3490:FF:000001">
    <property type="entry name" value="Mediator of RNA polymerase II transcription subunit 11"/>
    <property type="match status" value="1"/>
</dbReference>
<evidence type="ECO:0000313" key="14">
    <source>
        <dbReference type="VGNC" id="VGNC:74633"/>
    </source>
</evidence>
<comment type="subunit">
    <text evidence="8 10">Component of the Mediator complex, which is composed of MED1, MED4, MED6, MED7, MED8, MED9, MED10, MED11, MED12, MED13, MED13L, MED14, MED15, MED16, MED17, MED18, MED19, MED20, MED21, MED22, MED23, MED24, MED25, MED26, MED27, MED29, MED30, MED31, CCNC, CDK8 and CDC2L6/CDK11. The MED12, MED13, CCNC and CDK8 subunits form a distinct module termed the CDK8 module. Mediator containing the CDK8 module is less active than Mediator lacking this module in supporting transcriptional activation. Individual preparations of the Mediator complex lacking one or more distinct subunits have been variously termed ARC, CRSP, DRIP, PC2, SMCC and TRAP.</text>
</comment>
<dbReference type="GeneTree" id="ENSGT00390000010184"/>
<organism evidence="12 13">
    <name type="scientific">Macaca mulatta</name>
    <name type="common">Rhesus macaque</name>
    <dbReference type="NCBI Taxonomy" id="9544"/>
    <lineage>
        <taxon>Eukaryota</taxon>
        <taxon>Metazoa</taxon>
        <taxon>Chordata</taxon>
        <taxon>Craniata</taxon>
        <taxon>Vertebrata</taxon>
        <taxon>Euteleostomi</taxon>
        <taxon>Mammalia</taxon>
        <taxon>Eutheria</taxon>
        <taxon>Euarchontoglires</taxon>
        <taxon>Primates</taxon>
        <taxon>Haplorrhini</taxon>
        <taxon>Catarrhini</taxon>
        <taxon>Cercopithecidae</taxon>
        <taxon>Cercopithecinae</taxon>
        <taxon>Macaca</taxon>
    </lineage>
</organism>
<keyword evidence="4 10" id="KW-0805">Transcription regulation</keyword>
<dbReference type="Ensembl" id="ENSMMUT00000064655.2">
    <property type="protein sequence ID" value="ENSMMUP00000058039.2"/>
    <property type="gene ID" value="ENSMMUG00000004892.4"/>
</dbReference>
<dbReference type="VEuPathDB" id="HostDB:ENSMMUG00000004892"/>
<evidence type="ECO:0000256" key="10">
    <source>
        <dbReference type="RuleBase" id="RU364147"/>
    </source>
</evidence>
<evidence type="ECO:0000313" key="13">
    <source>
        <dbReference type="Proteomes" id="UP000006718"/>
    </source>
</evidence>
<dbReference type="Pfam" id="PF10280">
    <property type="entry name" value="Med11"/>
    <property type="match status" value="1"/>
</dbReference>
<comment type="similarity">
    <text evidence="2 10">Belongs to the Mediator complex subunit 11 family.</text>
</comment>
<feature type="compositionally biased region" description="Basic and acidic residues" evidence="11">
    <location>
        <begin position="185"/>
        <end position="196"/>
    </location>
</feature>
<evidence type="ECO:0000256" key="5">
    <source>
        <dbReference type="ARBA" id="ARBA00023159"/>
    </source>
</evidence>
<keyword evidence="13" id="KW-1185">Reference proteome</keyword>
<evidence type="ECO:0000256" key="11">
    <source>
        <dbReference type="SAM" id="MobiDB-lite"/>
    </source>
</evidence>
<reference evidence="12" key="4">
    <citation type="submission" date="2025-09" db="UniProtKB">
        <authorList>
            <consortium name="Ensembl"/>
        </authorList>
    </citation>
    <scope>IDENTIFICATION</scope>
    <source>
        <strain evidence="12">17573</strain>
    </source>
</reference>
<protein>
    <recommendedName>
        <fullName evidence="3 10">Mediator of RNA polymerase II transcription subunit 11</fullName>
    </recommendedName>
    <alternativeName>
        <fullName evidence="9 10">Mediator complex subunit 11</fullName>
    </alternativeName>
</protein>
<dbReference type="PaxDb" id="9544-ENSMMUP00000006500"/>
<evidence type="ECO:0000256" key="4">
    <source>
        <dbReference type="ARBA" id="ARBA00023015"/>
    </source>
</evidence>
<dbReference type="FunCoup" id="A0A1D5RCJ7">
    <property type="interactions" value="1323"/>
</dbReference>
<dbReference type="Proteomes" id="UP000006718">
    <property type="component" value="Chromosome 16"/>
</dbReference>
<sequence>MATYSLANERLRALEDIEREIGAILQNAGTVILELSKEKTNERLLDRQAAAFTASVLHVEAELSAQIRYLTQVATGQPHEGSSYSSRKDCQMALKRVDYARLKLSDVARTWCSCSALHKHPDRLREEMETPIPNPLPLTLHAAAPGFPQTWPNEDTFFFIQRDKTRTRVSIIIKAITIKTRSDSHWGRQETEEVKPAHVVSQHSAC</sequence>
<dbReference type="GO" id="GO:0006357">
    <property type="term" value="P:regulation of transcription by RNA polymerase II"/>
    <property type="evidence" value="ECO:0007669"/>
    <property type="project" value="InterPro"/>
</dbReference>
<dbReference type="GO" id="GO:0003712">
    <property type="term" value="F:transcription coregulator activity"/>
    <property type="evidence" value="ECO:0007669"/>
    <property type="project" value="InterPro"/>
</dbReference>
<comment type="subcellular location">
    <subcellularLocation>
        <location evidence="1 10">Nucleus</location>
    </subcellularLocation>
</comment>
<dbReference type="SMR" id="A0A1D5RCJ7"/>
<dbReference type="InterPro" id="IPR019404">
    <property type="entry name" value="Mediator_Med11"/>
</dbReference>
<proteinExistence type="inferred from homology"/>
<evidence type="ECO:0000256" key="1">
    <source>
        <dbReference type="ARBA" id="ARBA00004123"/>
    </source>
</evidence>
<name>A0A1D5RCJ7_MACMU</name>
<reference evidence="13" key="1">
    <citation type="journal article" date="2007" name="Science">
        <title>Evolutionary and biomedical insights from the rhesus macaque genome.</title>
        <authorList>
            <person name="Gibbs R.A."/>
            <person name="Rogers J."/>
            <person name="Katze M.G."/>
            <person name="Bumgarner R."/>
            <person name="Weinstock G.M."/>
            <person name="Mardis E.R."/>
            <person name="Remington K.A."/>
            <person name="Strausberg R.L."/>
            <person name="Venter J.C."/>
            <person name="Wilson R.K."/>
            <person name="Batzer M.A."/>
            <person name="Bustamante C.D."/>
            <person name="Eichler E.E."/>
            <person name="Hahn M.W."/>
            <person name="Hardison R.C."/>
            <person name="Makova K.D."/>
            <person name="Miller W."/>
            <person name="Milosavljevic A."/>
            <person name="Palermo R.E."/>
            <person name="Siepel A."/>
            <person name="Sikela J.M."/>
            <person name="Attaway T."/>
            <person name="Bell S."/>
            <person name="Bernard K.E."/>
            <person name="Buhay C.J."/>
            <person name="Chandrabose M.N."/>
            <person name="Dao M."/>
            <person name="Davis C."/>
            <person name="Delehaunty K.D."/>
            <person name="Ding Y."/>
            <person name="Dinh H.H."/>
            <person name="Dugan-Rocha S."/>
            <person name="Fulton L.A."/>
            <person name="Gabisi R.A."/>
            <person name="Garner T.T."/>
            <person name="Godfrey J."/>
            <person name="Hawes A.C."/>
            <person name="Hernandez J."/>
            <person name="Hines S."/>
            <person name="Holder M."/>
            <person name="Hume J."/>
            <person name="Jhangiani S.N."/>
            <person name="Joshi V."/>
            <person name="Khan Z.M."/>
            <person name="Kirkness E.F."/>
            <person name="Cree A."/>
            <person name="Fowler R.G."/>
            <person name="Lee S."/>
            <person name="Lewis L.R."/>
            <person name="Li Z."/>
            <person name="Liu Y.-S."/>
            <person name="Moore S.M."/>
            <person name="Muzny D."/>
            <person name="Nazareth L.V."/>
            <person name="Ngo D.N."/>
            <person name="Okwuonu G.O."/>
            <person name="Pai G."/>
            <person name="Parker D."/>
            <person name="Paul H.A."/>
            <person name="Pfannkoch C."/>
            <person name="Pohl C.S."/>
            <person name="Rogers Y.-H.C."/>
            <person name="Ruiz S.J."/>
            <person name="Sabo A."/>
            <person name="Santibanez J."/>
            <person name="Schneider B.W."/>
            <person name="Smith S.M."/>
            <person name="Sodergren E."/>
            <person name="Svatek A.F."/>
            <person name="Utterback T.R."/>
            <person name="Vattathil S."/>
            <person name="Warren W."/>
            <person name="White C.S."/>
            <person name="Chinwalla A.T."/>
            <person name="Feng Y."/>
            <person name="Halpern A.L."/>
            <person name="Hillier L.W."/>
            <person name="Huang X."/>
            <person name="Minx P."/>
            <person name="Nelson J.O."/>
            <person name="Pepin K.H."/>
            <person name="Qin X."/>
            <person name="Sutton G.G."/>
            <person name="Venter E."/>
            <person name="Walenz B.P."/>
            <person name="Wallis J.W."/>
            <person name="Worley K.C."/>
            <person name="Yang S.-P."/>
            <person name="Jones S.M."/>
            <person name="Marra M.A."/>
            <person name="Rocchi M."/>
            <person name="Schein J.E."/>
            <person name="Baertsch R."/>
            <person name="Clarke L."/>
            <person name="Csuros M."/>
            <person name="Glasscock J."/>
            <person name="Harris R.A."/>
            <person name="Havlak P."/>
            <person name="Jackson A.R."/>
            <person name="Jiang H."/>
            <person name="Liu Y."/>
            <person name="Messina D.N."/>
            <person name="Shen Y."/>
            <person name="Song H.X.-Z."/>
            <person name="Wylie T."/>
            <person name="Zhang L."/>
            <person name="Birney E."/>
            <person name="Han K."/>
            <person name="Konkel M.K."/>
            <person name="Lee J."/>
            <person name="Smit A.F.A."/>
            <person name="Ullmer B."/>
            <person name="Wang H."/>
            <person name="Xing J."/>
            <person name="Burhans R."/>
            <person name="Cheng Z."/>
            <person name="Karro J.E."/>
            <person name="Ma J."/>
            <person name="Raney B."/>
            <person name="She X."/>
            <person name="Cox M.J."/>
            <person name="Demuth J.P."/>
            <person name="Dumas L.J."/>
            <person name="Han S.-G."/>
            <person name="Hopkins J."/>
            <person name="Karimpour-Fard A."/>
            <person name="Kim Y.H."/>
            <person name="Pollack J.R."/>
            <person name="Vinar T."/>
            <person name="Addo-Quaye C."/>
            <person name="Degenhardt J."/>
            <person name="Denby A."/>
            <person name="Hubisz M.J."/>
            <person name="Indap A."/>
            <person name="Kosiol C."/>
            <person name="Lahn B.T."/>
            <person name="Lawson H.A."/>
            <person name="Marklein A."/>
            <person name="Nielsen R."/>
            <person name="Vallender E.J."/>
            <person name="Clark A.G."/>
            <person name="Ferguson B."/>
            <person name="Hernandez R.D."/>
            <person name="Hirani K."/>
            <person name="Kehrer-Sawatzki H."/>
            <person name="Kolb J."/>
            <person name="Patil S."/>
            <person name="Pu L.-L."/>
            <person name="Ren Y."/>
            <person name="Smith D.G."/>
            <person name="Wheeler D.A."/>
            <person name="Schenck I."/>
            <person name="Ball E.V."/>
            <person name="Chen R."/>
            <person name="Cooper D.N."/>
            <person name="Giardine B."/>
            <person name="Hsu F."/>
            <person name="Kent W.J."/>
            <person name="Lesk A."/>
            <person name="Nelson D.L."/>
            <person name="O'brien W.E."/>
            <person name="Pruefer K."/>
            <person name="Stenson P.D."/>
            <person name="Wallace J.C."/>
            <person name="Ke H."/>
            <person name="Liu X.-M."/>
            <person name="Wang P."/>
            <person name="Xiang A.P."/>
            <person name="Yang F."/>
            <person name="Barber G.P."/>
            <person name="Haussler D."/>
            <person name="Karolchik D."/>
            <person name="Kern A.D."/>
            <person name="Kuhn R.M."/>
            <person name="Smith K.E."/>
            <person name="Zwieg A.S."/>
        </authorList>
    </citation>
    <scope>NUCLEOTIDE SEQUENCE [LARGE SCALE GENOMIC DNA]</scope>
    <source>
        <strain evidence="13">17573</strain>
    </source>
</reference>
<dbReference type="VGNC" id="VGNC:74633">
    <property type="gene designation" value="MED11"/>
</dbReference>
<dbReference type="AlphaFoldDB" id="A0A1D5RCJ7"/>
<reference evidence="12" key="2">
    <citation type="submission" date="2019-01" db="EMBL/GenBank/DDBJ databases">
        <authorList>
            <person name="Graves T."/>
            <person name="Eichler E.E."/>
            <person name="Wilson R.K."/>
        </authorList>
    </citation>
    <scope>NUCLEOTIDE SEQUENCE [LARGE SCALE GENOMIC DNA]</scope>
    <source>
        <strain evidence="12">17573</strain>
    </source>
</reference>
<dbReference type="Bgee" id="ENSMMUG00000004892">
    <property type="expression patterns" value="Expressed in olfactory segment of nasal mucosa and 22 other cell types or tissues"/>
</dbReference>
<evidence type="ECO:0000256" key="6">
    <source>
        <dbReference type="ARBA" id="ARBA00023163"/>
    </source>
</evidence>
<reference evidence="12" key="3">
    <citation type="submission" date="2025-08" db="UniProtKB">
        <authorList>
            <consortium name="Ensembl"/>
        </authorList>
    </citation>
    <scope>IDENTIFICATION</scope>
    <source>
        <strain evidence="12">17573</strain>
    </source>
</reference>
<dbReference type="InParanoid" id="A0A1D5RCJ7"/>
<evidence type="ECO:0000256" key="7">
    <source>
        <dbReference type="ARBA" id="ARBA00023242"/>
    </source>
</evidence>
<accession>A0A1D5RCJ7</accession>
<keyword evidence="6 10" id="KW-0804">Transcription</keyword>
<feature type="region of interest" description="Disordered" evidence="11">
    <location>
        <begin position="185"/>
        <end position="206"/>
    </location>
</feature>
<dbReference type="STRING" id="9544.ENSMMUP00000058039"/>
<keyword evidence="5 10" id="KW-0010">Activator</keyword>
<evidence type="ECO:0000313" key="12">
    <source>
        <dbReference type="Ensembl" id="ENSMMUP00000058039.2"/>
    </source>
</evidence>